<evidence type="ECO:0000256" key="10">
    <source>
        <dbReference type="SAM" id="Phobius"/>
    </source>
</evidence>
<evidence type="ECO:0000256" key="9">
    <source>
        <dbReference type="ARBA" id="ARBA00023224"/>
    </source>
</evidence>
<evidence type="ECO:0000256" key="5">
    <source>
        <dbReference type="ARBA" id="ARBA00022989"/>
    </source>
</evidence>
<dbReference type="KEGG" id="api:100169015"/>
<evidence type="ECO:0000256" key="8">
    <source>
        <dbReference type="ARBA" id="ARBA00023170"/>
    </source>
</evidence>
<name>A0A8R2H448_ACYPI</name>
<comment type="similarity">
    <text evidence="2">Belongs to the G-protein coupled receptor 2 family. Mth subfamily.</text>
</comment>
<dbReference type="InterPro" id="IPR023311">
    <property type="entry name" value="Methusela_ecto_dom_2"/>
</dbReference>
<reference evidence="13" key="2">
    <citation type="submission" date="2022-06" db="UniProtKB">
        <authorList>
            <consortium name="EnsemblMetazoa"/>
        </authorList>
    </citation>
    <scope>IDENTIFICATION</scope>
</reference>
<dbReference type="Proteomes" id="UP000007819">
    <property type="component" value="Chromosome X"/>
</dbReference>
<feature type="transmembrane region" description="Helical" evidence="10">
    <location>
        <begin position="469"/>
        <end position="495"/>
    </location>
</feature>
<evidence type="ECO:0000256" key="3">
    <source>
        <dbReference type="ARBA" id="ARBA00022692"/>
    </source>
</evidence>
<feature type="transmembrane region" description="Helical" evidence="10">
    <location>
        <begin position="306"/>
        <end position="329"/>
    </location>
</feature>
<dbReference type="PANTHER" id="PTHR46953">
    <property type="entry name" value="G-PROTEIN COUPLED RECEPTOR MTH-LIKE 1-RELATED"/>
    <property type="match status" value="1"/>
</dbReference>
<dbReference type="PROSITE" id="PS50261">
    <property type="entry name" value="G_PROTEIN_RECEP_F2_4"/>
    <property type="match status" value="1"/>
</dbReference>
<dbReference type="CDD" id="cd15039">
    <property type="entry name" value="7tmB3_Methuselah-like"/>
    <property type="match status" value="1"/>
</dbReference>
<feature type="signal peptide" evidence="11">
    <location>
        <begin position="1"/>
        <end position="26"/>
    </location>
</feature>
<evidence type="ECO:0000259" key="12">
    <source>
        <dbReference type="PROSITE" id="PS50261"/>
    </source>
</evidence>
<dbReference type="OrthoDB" id="6134459at2759"/>
<dbReference type="RefSeq" id="XP_016657587.1">
    <property type="nucleotide sequence ID" value="XM_016802098.2"/>
</dbReference>
<feature type="transmembrane region" description="Helical" evidence="10">
    <location>
        <begin position="527"/>
        <end position="545"/>
    </location>
</feature>
<keyword evidence="3 10" id="KW-0812">Transmembrane</keyword>
<evidence type="ECO:0000256" key="4">
    <source>
        <dbReference type="ARBA" id="ARBA00022729"/>
    </source>
</evidence>
<keyword evidence="8" id="KW-0675">Receptor</keyword>
<dbReference type="InterPro" id="IPR052808">
    <property type="entry name" value="GPCR_Mth-like"/>
</dbReference>
<proteinExistence type="inferred from homology"/>
<dbReference type="AlphaFoldDB" id="A0A8R2H448"/>
<dbReference type="Gene3D" id="1.20.1070.10">
    <property type="entry name" value="Rhodopsin 7-helix transmembrane proteins"/>
    <property type="match status" value="1"/>
</dbReference>
<keyword evidence="5 10" id="KW-1133">Transmembrane helix</keyword>
<feature type="chain" id="PRO_5035738720" description="G-protein coupled receptors family 2 profile 2 domain-containing protein" evidence="11">
    <location>
        <begin position="27"/>
        <end position="600"/>
    </location>
</feature>
<feature type="transmembrane region" description="Helical" evidence="10">
    <location>
        <begin position="551"/>
        <end position="572"/>
    </location>
</feature>
<keyword evidence="4 11" id="KW-0732">Signal</keyword>
<dbReference type="GO" id="GO:0016020">
    <property type="term" value="C:membrane"/>
    <property type="evidence" value="ECO:0007669"/>
    <property type="project" value="UniProtKB-SubCell"/>
</dbReference>
<evidence type="ECO:0000256" key="1">
    <source>
        <dbReference type="ARBA" id="ARBA00004141"/>
    </source>
</evidence>
<accession>A0A8R2H448</accession>
<evidence type="ECO:0000256" key="6">
    <source>
        <dbReference type="ARBA" id="ARBA00023040"/>
    </source>
</evidence>
<feature type="domain" description="G-protein coupled receptors family 2 profile 2" evidence="12">
    <location>
        <begin position="307"/>
        <end position="574"/>
    </location>
</feature>
<dbReference type="GO" id="GO:0007166">
    <property type="term" value="P:cell surface receptor signaling pathway"/>
    <property type="evidence" value="ECO:0007669"/>
    <property type="project" value="InterPro"/>
</dbReference>
<protein>
    <recommendedName>
        <fullName evidence="12">G-protein coupled receptors family 2 profile 2 domain-containing protein</fullName>
    </recommendedName>
</protein>
<keyword evidence="14" id="KW-1185">Reference proteome</keyword>
<dbReference type="EnsemblMetazoa" id="XM_016802098.2">
    <property type="protein sequence ID" value="XP_016657587.1"/>
    <property type="gene ID" value="LOC100169015"/>
</dbReference>
<feature type="transmembrane region" description="Helical" evidence="10">
    <location>
        <begin position="421"/>
        <end position="438"/>
    </location>
</feature>
<reference evidence="14" key="1">
    <citation type="submission" date="2010-06" db="EMBL/GenBank/DDBJ databases">
        <authorList>
            <person name="Jiang H."/>
            <person name="Abraham K."/>
            <person name="Ali S."/>
            <person name="Alsbrooks S.L."/>
            <person name="Anim B.N."/>
            <person name="Anosike U.S."/>
            <person name="Attaway T."/>
            <person name="Bandaranaike D.P."/>
            <person name="Battles P.K."/>
            <person name="Bell S.N."/>
            <person name="Bell A.V."/>
            <person name="Beltran B."/>
            <person name="Bickham C."/>
            <person name="Bustamante Y."/>
            <person name="Caleb T."/>
            <person name="Canada A."/>
            <person name="Cardenas V."/>
            <person name="Carter K."/>
            <person name="Chacko J."/>
            <person name="Chandrabose M.N."/>
            <person name="Chavez D."/>
            <person name="Chavez A."/>
            <person name="Chen L."/>
            <person name="Chu H.-S."/>
            <person name="Claassen K.J."/>
            <person name="Cockrell R."/>
            <person name="Collins M."/>
            <person name="Cooper J.A."/>
            <person name="Cree A."/>
            <person name="Curry S.M."/>
            <person name="Da Y."/>
            <person name="Dao M.D."/>
            <person name="Das B."/>
            <person name="Davila M.-L."/>
            <person name="Davy-Carroll L."/>
            <person name="Denson S."/>
            <person name="Dinh H."/>
            <person name="Ebong V.E."/>
            <person name="Edwards J.R."/>
            <person name="Egan A."/>
            <person name="El-Daye J."/>
            <person name="Escobedo L."/>
            <person name="Fernandez S."/>
            <person name="Fernando P.R."/>
            <person name="Flagg N."/>
            <person name="Forbes L.D."/>
            <person name="Fowler R.G."/>
            <person name="Fu Q."/>
            <person name="Gabisi R.A."/>
            <person name="Ganer J."/>
            <person name="Garbino Pronczuk A."/>
            <person name="Garcia R.M."/>
            <person name="Garner T."/>
            <person name="Garrett T.E."/>
            <person name="Gonzalez D.A."/>
            <person name="Hamid H."/>
            <person name="Hawkins E.S."/>
            <person name="Hirani K."/>
            <person name="Hogues M.E."/>
            <person name="Hollins B."/>
            <person name="Hsiao C.-H."/>
            <person name="Jabil R."/>
            <person name="James M.L."/>
            <person name="Jhangiani S.N."/>
            <person name="Johnson B."/>
            <person name="Johnson Q."/>
            <person name="Joshi V."/>
            <person name="Kalu J.B."/>
            <person name="Kam C."/>
            <person name="Kashfia A."/>
            <person name="Keebler J."/>
            <person name="Kisamo H."/>
            <person name="Kovar C.L."/>
            <person name="Lago L.A."/>
            <person name="Lai C.-Y."/>
            <person name="Laidlaw J."/>
            <person name="Lara F."/>
            <person name="Le T.-K."/>
            <person name="Lee S.L."/>
            <person name="Legall F.H."/>
            <person name="Lemon S.J."/>
            <person name="Lewis L.R."/>
            <person name="Li B."/>
            <person name="Liu Y."/>
            <person name="Liu Y.-S."/>
            <person name="Lopez J."/>
            <person name="Lozado R.J."/>
            <person name="Lu J."/>
            <person name="Madu R.C."/>
            <person name="Maheshwari M."/>
            <person name="Maheshwari R."/>
            <person name="Malloy K."/>
            <person name="Martinez E."/>
            <person name="Mathew T."/>
            <person name="Mercado I.C."/>
            <person name="Mercado C."/>
            <person name="Meyer B."/>
            <person name="Montgomery K."/>
            <person name="Morgan M.B."/>
            <person name="Munidasa M."/>
            <person name="Nazareth L.V."/>
            <person name="Nelson J."/>
            <person name="Ng B.M."/>
            <person name="Nguyen N.B."/>
            <person name="Nguyen P.Q."/>
            <person name="Nguyen T."/>
            <person name="Obregon M."/>
            <person name="Okwuonu G.O."/>
            <person name="Onwere C.G."/>
            <person name="Orozco G."/>
            <person name="Parra A."/>
            <person name="Patel S."/>
            <person name="Patil S."/>
            <person name="Perez A."/>
            <person name="Perez Y."/>
            <person name="Pham C."/>
            <person name="Primus E.L."/>
            <person name="Pu L.-L."/>
            <person name="Puazo M."/>
            <person name="Qin X."/>
            <person name="Quiroz J.B."/>
            <person name="Reese J."/>
            <person name="Richards S."/>
            <person name="Rives C.M."/>
            <person name="Robberts R."/>
            <person name="Ruiz S.J."/>
            <person name="Ruiz M.J."/>
            <person name="Santibanez J."/>
            <person name="Schneider B.W."/>
            <person name="Sisson I."/>
            <person name="Smith M."/>
            <person name="Sodergren E."/>
            <person name="Song X.-Z."/>
            <person name="Song B.B."/>
            <person name="Summersgill H."/>
            <person name="Thelus R."/>
            <person name="Thornton R.D."/>
            <person name="Trejos Z.Y."/>
            <person name="Usmani K."/>
            <person name="Vattathil S."/>
            <person name="Villasana D."/>
            <person name="Walker D.L."/>
            <person name="Wang S."/>
            <person name="Wang K."/>
            <person name="White C.S."/>
            <person name="Williams A.C."/>
            <person name="Williamson J."/>
            <person name="Wilson K."/>
            <person name="Woghiren I.O."/>
            <person name="Woodworth J.R."/>
            <person name="Worley K.C."/>
            <person name="Wright R.A."/>
            <person name="Wu W."/>
            <person name="Young L."/>
            <person name="Zhang L."/>
            <person name="Zhang J."/>
            <person name="Zhu Y."/>
            <person name="Muzny D.M."/>
            <person name="Weinstock G."/>
            <person name="Gibbs R.A."/>
        </authorList>
    </citation>
    <scope>NUCLEOTIDE SEQUENCE [LARGE SCALE GENOMIC DNA]</scope>
    <source>
        <strain evidence="14">LSR1</strain>
    </source>
</reference>
<keyword evidence="6" id="KW-0297">G-protein coupled receptor</keyword>
<evidence type="ECO:0000256" key="7">
    <source>
        <dbReference type="ARBA" id="ARBA00023136"/>
    </source>
</evidence>
<evidence type="ECO:0000256" key="11">
    <source>
        <dbReference type="SAM" id="SignalP"/>
    </source>
</evidence>
<dbReference type="Gene3D" id="2.170.180.11">
    <property type="entry name" value="Methuselah ectodomain, domain 2"/>
    <property type="match status" value="1"/>
</dbReference>
<feature type="transmembrane region" description="Helical" evidence="10">
    <location>
        <begin position="380"/>
        <end position="400"/>
    </location>
</feature>
<organism evidence="13 14">
    <name type="scientific">Acyrthosiphon pisum</name>
    <name type="common">Pea aphid</name>
    <dbReference type="NCBI Taxonomy" id="7029"/>
    <lineage>
        <taxon>Eukaryota</taxon>
        <taxon>Metazoa</taxon>
        <taxon>Ecdysozoa</taxon>
        <taxon>Arthropoda</taxon>
        <taxon>Hexapoda</taxon>
        <taxon>Insecta</taxon>
        <taxon>Pterygota</taxon>
        <taxon>Neoptera</taxon>
        <taxon>Paraneoptera</taxon>
        <taxon>Hemiptera</taxon>
        <taxon>Sternorrhyncha</taxon>
        <taxon>Aphidomorpha</taxon>
        <taxon>Aphidoidea</taxon>
        <taxon>Aphididae</taxon>
        <taxon>Macrosiphini</taxon>
        <taxon>Acyrthosiphon</taxon>
    </lineage>
</organism>
<comment type="subcellular location">
    <subcellularLocation>
        <location evidence="1">Membrane</location>
        <topology evidence="1">Multi-pass membrane protein</topology>
    </subcellularLocation>
</comment>
<keyword evidence="9" id="KW-0807">Transducer</keyword>
<evidence type="ECO:0000256" key="2">
    <source>
        <dbReference type="ARBA" id="ARBA00008979"/>
    </source>
</evidence>
<evidence type="ECO:0000313" key="13">
    <source>
        <dbReference type="EnsemblMetazoa" id="XP_016657587.1"/>
    </source>
</evidence>
<dbReference type="InterPro" id="IPR017981">
    <property type="entry name" value="GPCR_2-like_7TM"/>
</dbReference>
<dbReference type="GeneID" id="100169015"/>
<dbReference type="GO" id="GO:0004930">
    <property type="term" value="F:G protein-coupled receptor activity"/>
    <property type="evidence" value="ECO:0007669"/>
    <property type="project" value="UniProtKB-KW"/>
</dbReference>
<dbReference type="PANTHER" id="PTHR46953:SF1">
    <property type="entry name" value="G-PROTEIN COUPLED RECEPTOR MTH-LIKE 1-RELATED"/>
    <property type="match status" value="1"/>
</dbReference>
<keyword evidence="7 10" id="KW-0472">Membrane</keyword>
<sequence>MDTVRLCFAANIAFLVVAIDWSAADAVVCCNSSSVVSGGGVPSCQNENRTFHTVEAIGGGTCDDNQTVLPVRKCCPPGQPYDPEVRFCGPAGADDDEYLRRMMQRLRDESRVVAEAVVVGYDYEQPKCDATQLLVDVPAVEVRGLMEAQSSAIELPPDYCFDLTPSDELVARTCQPRDQYCGRDGYTCVNKCCEPDQMYVIDDDGQMCKQSEKPFTMSAYETDADGRPVGQSNSTVMPYNLEPRCFTKQMVKDGFILTTDGSLYLTDESKRIPEVLYCVEYYAEAGAQVAAVLQAFVCDDDTSGSWFNLFITVNSLASIVCLAFTLLVYNTLPSLQNGRNNYVKPYIAMELVSFICAVIKDFKNDIQGHTCVLYGYFHLFAYLATFCWLNVICFDIYWMLRYNISINRNTSISIRTIMYHNIYCWGFSSVCVSTGYLFQYSEYETLQKLSPDIGDPFCWFKEKTRYGILIFYLIPSSVMLTANVIMFFLTAIYFLKIKSELNGFKGSDSKTECFHVYKEKFVMSTKLFLIMGTSYFFWILCSLFQIEEGIIWNSCDVMTSLQGVIIFIIFLAKRKVIMDLWKKFRGSMDHSESTQISGSP</sequence>
<evidence type="ECO:0000313" key="14">
    <source>
        <dbReference type="Proteomes" id="UP000007819"/>
    </source>
</evidence>